<dbReference type="EMBL" id="GISG01264390">
    <property type="protein sequence ID" value="MBA4674801.1"/>
    <property type="molecule type" value="Transcribed_RNA"/>
</dbReference>
<evidence type="ECO:0000256" key="1">
    <source>
        <dbReference type="ARBA" id="ARBA00009414"/>
    </source>
</evidence>
<protein>
    <recommendedName>
        <fullName evidence="2">GRAM domain-containing protein</fullName>
    </recommendedName>
</protein>
<dbReference type="InterPro" id="IPR011993">
    <property type="entry name" value="PH-like_dom_sf"/>
</dbReference>
<evidence type="ECO:0000313" key="3">
    <source>
        <dbReference type="EMBL" id="MBA4674801.1"/>
    </source>
</evidence>
<accession>A0A7C9ENK2</accession>
<organism evidence="3">
    <name type="scientific">Opuntia streptacantha</name>
    <name type="common">Prickly pear cactus</name>
    <name type="synonym">Opuntia cardona</name>
    <dbReference type="NCBI Taxonomy" id="393608"/>
    <lineage>
        <taxon>Eukaryota</taxon>
        <taxon>Viridiplantae</taxon>
        <taxon>Streptophyta</taxon>
        <taxon>Embryophyta</taxon>
        <taxon>Tracheophyta</taxon>
        <taxon>Spermatophyta</taxon>
        <taxon>Magnoliopsida</taxon>
        <taxon>eudicotyledons</taxon>
        <taxon>Gunneridae</taxon>
        <taxon>Pentapetalae</taxon>
        <taxon>Caryophyllales</taxon>
        <taxon>Cactineae</taxon>
        <taxon>Cactaceae</taxon>
        <taxon>Opuntioideae</taxon>
        <taxon>Opuntia</taxon>
    </lineage>
</organism>
<proteinExistence type="inferred from homology"/>
<reference evidence="3" key="1">
    <citation type="journal article" date="2013" name="J. Plant Res.">
        <title>Effect of fungi and light on seed germination of three Opuntia species from semiarid lands of central Mexico.</title>
        <authorList>
            <person name="Delgado-Sanchez P."/>
            <person name="Jimenez-Bremont J.F."/>
            <person name="Guerrero-Gonzalez Mde L."/>
            <person name="Flores J."/>
        </authorList>
    </citation>
    <scope>NUCLEOTIDE SEQUENCE</scope>
    <source>
        <tissue evidence="3">Cladode</tissue>
    </source>
</reference>
<comment type="similarity">
    <text evidence="1">Belongs to the GEM family.</text>
</comment>
<dbReference type="AlphaFoldDB" id="A0A7C9ENK2"/>
<dbReference type="InterPro" id="IPR004182">
    <property type="entry name" value="GRAM"/>
</dbReference>
<name>A0A7C9ENK2_OPUST</name>
<dbReference type="PANTHER" id="PTHR31969">
    <property type="entry name" value="GEM-LIKE PROTEIN 2"/>
    <property type="match status" value="1"/>
</dbReference>
<dbReference type="Pfam" id="PF02893">
    <property type="entry name" value="GRAM"/>
    <property type="match status" value="1"/>
</dbReference>
<dbReference type="InterPro" id="IPR037848">
    <property type="entry name" value="GEM-like"/>
</dbReference>
<reference evidence="3" key="2">
    <citation type="submission" date="2020-07" db="EMBL/GenBank/DDBJ databases">
        <authorList>
            <person name="Vera ALvarez R."/>
            <person name="Arias-Moreno D.M."/>
            <person name="Jimenez-Jacinto V."/>
            <person name="Jimenez-Bremont J.F."/>
            <person name="Swaminathan K."/>
            <person name="Moose S.P."/>
            <person name="Guerrero-Gonzalez M.L."/>
            <person name="Marino-Ramirez L."/>
            <person name="Landsman D."/>
            <person name="Rodriguez-Kessler M."/>
            <person name="Delgado-Sanchez P."/>
        </authorList>
    </citation>
    <scope>NUCLEOTIDE SEQUENCE</scope>
    <source>
        <tissue evidence="3">Cladode</tissue>
    </source>
</reference>
<feature type="domain" description="GRAM" evidence="2">
    <location>
        <begin position="93"/>
        <end position="172"/>
    </location>
</feature>
<sequence>MTKMNISKGLNSTPTMKHAVPDNLIGKDLSRIVYNQSRQAPMRLLTGPTSIPADGSFTSKRGRVESVLTTMNKLAKSKLSLGARILQIRGVEKLFRTTFSMKEGEQLLKASQCCLSTTSGPVAGRLFISTDKLAFCSDKPIAKIACQSGQSLTFHYKVLIPLAKIKRASQSENVKKPSQKYLQVVTADDFEFWFMGFLDFKRTFKFLQQALSQIS</sequence>
<dbReference type="Gene3D" id="2.30.29.30">
    <property type="entry name" value="Pleckstrin-homology domain (PH domain)/Phosphotyrosine-binding domain (PTB)"/>
    <property type="match status" value="1"/>
</dbReference>
<dbReference type="SMART" id="SM00568">
    <property type="entry name" value="GRAM"/>
    <property type="match status" value="1"/>
</dbReference>
<evidence type="ECO:0000259" key="2">
    <source>
        <dbReference type="SMART" id="SM00568"/>
    </source>
</evidence>